<protein>
    <submittedName>
        <fullName evidence="4">Type II secretion system GspH family protein</fullName>
    </submittedName>
</protein>
<feature type="coiled-coil region" evidence="2">
    <location>
        <begin position="37"/>
        <end position="64"/>
    </location>
</feature>
<accession>A0ABT1WF13</accession>
<keyword evidence="5" id="KW-1185">Reference proteome</keyword>
<sequence length="158" mass="17371">MNVAHQSGFTLIELLVVVVIIGVLASVGLPLSELASKRAKEEELRAALRQIRTALDAYKKASDENRIERAADATGYPGDLANLVDGVVSINNPDKRLIYFLRRIPRDPFADTKTSAIDSWALRSYESPPDAPKPGRDVFDVYSKSTGIGLNGIPYKDW</sequence>
<evidence type="ECO:0000313" key="5">
    <source>
        <dbReference type="Proteomes" id="UP001204142"/>
    </source>
</evidence>
<gene>
    <name evidence="4" type="ORF">NQT62_04110</name>
</gene>
<dbReference type="Gene3D" id="3.30.700.10">
    <property type="entry name" value="Glycoprotein, Type 4 Pilin"/>
    <property type="match status" value="1"/>
</dbReference>
<dbReference type="NCBIfam" id="TIGR02532">
    <property type="entry name" value="IV_pilin_GFxxxE"/>
    <property type="match status" value="1"/>
</dbReference>
<dbReference type="InterPro" id="IPR012902">
    <property type="entry name" value="N_methyl_site"/>
</dbReference>
<comment type="caution">
    <text evidence="4">The sequence shown here is derived from an EMBL/GenBank/DDBJ whole genome shotgun (WGS) entry which is preliminary data.</text>
</comment>
<dbReference type="SUPFAM" id="SSF54523">
    <property type="entry name" value="Pili subunits"/>
    <property type="match status" value="1"/>
</dbReference>
<keyword evidence="1" id="KW-0488">Methylation</keyword>
<proteinExistence type="predicted"/>
<dbReference type="InterPro" id="IPR000983">
    <property type="entry name" value="Bac_GSPG_pilin"/>
</dbReference>
<evidence type="ECO:0000256" key="1">
    <source>
        <dbReference type="ARBA" id="ARBA00022481"/>
    </source>
</evidence>
<keyword evidence="2" id="KW-0175">Coiled coil</keyword>
<dbReference type="Proteomes" id="UP001204142">
    <property type="component" value="Unassembled WGS sequence"/>
</dbReference>
<name>A0ABT1WF13_9BURK</name>
<keyword evidence="3" id="KW-1133">Transmembrane helix</keyword>
<evidence type="ECO:0000313" key="4">
    <source>
        <dbReference type="EMBL" id="MCQ8895626.1"/>
    </source>
</evidence>
<dbReference type="PANTHER" id="PTHR30093:SF47">
    <property type="entry name" value="TYPE IV PILUS NON-CORE MINOR PILIN PILE"/>
    <property type="match status" value="1"/>
</dbReference>
<organism evidence="4 5">
    <name type="scientific">Limnobacter humi</name>
    <dbReference type="NCBI Taxonomy" id="1778671"/>
    <lineage>
        <taxon>Bacteria</taxon>
        <taxon>Pseudomonadati</taxon>
        <taxon>Pseudomonadota</taxon>
        <taxon>Betaproteobacteria</taxon>
        <taxon>Burkholderiales</taxon>
        <taxon>Burkholderiaceae</taxon>
        <taxon>Limnobacter</taxon>
    </lineage>
</organism>
<dbReference type="PANTHER" id="PTHR30093">
    <property type="entry name" value="GENERAL SECRETION PATHWAY PROTEIN G"/>
    <property type="match status" value="1"/>
</dbReference>
<dbReference type="EMBL" id="JANIGO010000001">
    <property type="protein sequence ID" value="MCQ8895626.1"/>
    <property type="molecule type" value="Genomic_DNA"/>
</dbReference>
<keyword evidence="3" id="KW-0812">Transmembrane</keyword>
<keyword evidence="3" id="KW-0472">Membrane</keyword>
<dbReference type="Pfam" id="PF07963">
    <property type="entry name" value="N_methyl"/>
    <property type="match status" value="1"/>
</dbReference>
<dbReference type="PRINTS" id="PR00813">
    <property type="entry name" value="BCTERIALGSPG"/>
</dbReference>
<dbReference type="RefSeq" id="WP_256763319.1">
    <property type="nucleotide sequence ID" value="NZ_JANIGO010000001.1"/>
</dbReference>
<dbReference type="InterPro" id="IPR045584">
    <property type="entry name" value="Pilin-like"/>
</dbReference>
<evidence type="ECO:0000256" key="2">
    <source>
        <dbReference type="SAM" id="Coils"/>
    </source>
</evidence>
<reference evidence="4 5" key="1">
    <citation type="submission" date="2022-07" db="EMBL/GenBank/DDBJ databases">
        <authorList>
            <person name="Xamxidin M."/>
            <person name="Wu M."/>
        </authorList>
    </citation>
    <scope>NUCLEOTIDE SEQUENCE [LARGE SCALE GENOMIC DNA]</scope>
    <source>
        <strain evidence="4 5">NBRC 111650</strain>
    </source>
</reference>
<evidence type="ECO:0000256" key="3">
    <source>
        <dbReference type="SAM" id="Phobius"/>
    </source>
</evidence>
<dbReference type="PROSITE" id="PS00409">
    <property type="entry name" value="PROKAR_NTER_METHYL"/>
    <property type="match status" value="1"/>
</dbReference>
<feature type="transmembrane region" description="Helical" evidence="3">
    <location>
        <begin position="12"/>
        <end position="31"/>
    </location>
</feature>